<evidence type="ECO:0000256" key="1">
    <source>
        <dbReference type="ARBA" id="ARBA00004236"/>
    </source>
</evidence>
<keyword evidence="8" id="KW-1185">Reference proteome</keyword>
<dbReference type="PANTHER" id="PTHR43646:SF2">
    <property type="entry name" value="GLYCOSYLTRANSFERASE 2-LIKE DOMAIN-CONTAINING PROTEIN"/>
    <property type="match status" value="1"/>
</dbReference>
<evidence type="ECO:0000256" key="2">
    <source>
        <dbReference type="ARBA" id="ARBA00022475"/>
    </source>
</evidence>
<comment type="caution">
    <text evidence="7">The sequence shown here is derived from an EMBL/GenBank/DDBJ whole genome shotgun (WGS) entry which is preliminary data.</text>
</comment>
<evidence type="ECO:0000259" key="6">
    <source>
        <dbReference type="Pfam" id="PF00535"/>
    </source>
</evidence>
<accession>A0ABS8VTF6</accession>
<name>A0ABS8VTF6_9PROT</name>
<dbReference type="EMBL" id="JAJSOJ010000013">
    <property type="protein sequence ID" value="MCE0743101.1"/>
    <property type="molecule type" value="Genomic_DNA"/>
</dbReference>
<protein>
    <submittedName>
        <fullName evidence="7">Glycosyltransferase family 2 protein</fullName>
    </submittedName>
</protein>
<reference evidence="7 8" key="1">
    <citation type="submission" date="2021-12" db="EMBL/GenBank/DDBJ databases">
        <title>Genome sequence of Acetobacter sicerae DmPark20a_162.</title>
        <authorList>
            <person name="Chaston J.M."/>
        </authorList>
    </citation>
    <scope>NUCLEOTIDE SEQUENCE [LARGE SCALE GENOMIC DNA]</scope>
    <source>
        <strain evidence="7 8">DmPark20a_162</strain>
    </source>
</reference>
<evidence type="ECO:0000256" key="4">
    <source>
        <dbReference type="ARBA" id="ARBA00022679"/>
    </source>
</evidence>
<feature type="domain" description="Glycosyltransferase 2-like" evidence="6">
    <location>
        <begin position="4"/>
        <end position="127"/>
    </location>
</feature>
<dbReference type="Proteomes" id="UP001521074">
    <property type="component" value="Unassembled WGS sequence"/>
</dbReference>
<evidence type="ECO:0000313" key="8">
    <source>
        <dbReference type="Proteomes" id="UP001521074"/>
    </source>
</evidence>
<organism evidence="7 8">
    <name type="scientific">Acetobacter sicerae</name>
    <dbReference type="NCBI Taxonomy" id="85325"/>
    <lineage>
        <taxon>Bacteria</taxon>
        <taxon>Pseudomonadati</taxon>
        <taxon>Pseudomonadota</taxon>
        <taxon>Alphaproteobacteria</taxon>
        <taxon>Acetobacterales</taxon>
        <taxon>Acetobacteraceae</taxon>
        <taxon>Acetobacter</taxon>
    </lineage>
</organism>
<dbReference type="InterPro" id="IPR029044">
    <property type="entry name" value="Nucleotide-diphossugar_trans"/>
</dbReference>
<keyword evidence="4" id="KW-0808">Transferase</keyword>
<dbReference type="Pfam" id="PF00535">
    <property type="entry name" value="Glycos_transf_2"/>
    <property type="match status" value="1"/>
</dbReference>
<dbReference type="SUPFAM" id="SSF53448">
    <property type="entry name" value="Nucleotide-diphospho-sugar transferases"/>
    <property type="match status" value="1"/>
</dbReference>
<keyword evidence="3" id="KW-0328">Glycosyltransferase</keyword>
<dbReference type="Gene3D" id="3.90.550.10">
    <property type="entry name" value="Spore Coat Polysaccharide Biosynthesis Protein SpsA, Chain A"/>
    <property type="match status" value="1"/>
</dbReference>
<evidence type="ECO:0000256" key="5">
    <source>
        <dbReference type="ARBA" id="ARBA00023136"/>
    </source>
</evidence>
<keyword evidence="2" id="KW-1003">Cell membrane</keyword>
<dbReference type="PANTHER" id="PTHR43646">
    <property type="entry name" value="GLYCOSYLTRANSFERASE"/>
    <property type="match status" value="1"/>
</dbReference>
<evidence type="ECO:0000313" key="7">
    <source>
        <dbReference type="EMBL" id="MCE0743101.1"/>
    </source>
</evidence>
<dbReference type="InterPro" id="IPR001173">
    <property type="entry name" value="Glyco_trans_2-like"/>
</dbReference>
<comment type="subcellular location">
    <subcellularLocation>
        <location evidence="1">Cell membrane</location>
    </subcellularLocation>
</comment>
<dbReference type="CDD" id="cd00761">
    <property type="entry name" value="Glyco_tranf_GTA_type"/>
    <property type="match status" value="1"/>
</dbReference>
<proteinExistence type="predicted"/>
<keyword evidence="5" id="KW-0472">Membrane</keyword>
<evidence type="ECO:0000256" key="3">
    <source>
        <dbReference type="ARBA" id="ARBA00022676"/>
    </source>
</evidence>
<sequence>MRIVAIPACNEADHIVPCLLALARQNGPKPHKVVIWVNNTQDDTCARALSLLSSVPFDLNVVTVTYPPAPAHAGRARHDAMRHAALGAPDDALLFTTDADAEVAPDWMQKTLEAFTRFNVAAVFGRALLLPDEALKIPAHLHQDDDREQAYSALLEQITAKMNPEPHDPWPRHAEHSGASIAVTHSAWKAVGGIPEIPTGEDRAFYHALRDSNFPVRHAPDVKVYVSARFVGRARGGMAETLARRVIAQDDYIDDALETVSARMLRVKKYLSRHEVGQTSRTFADSDESPSPILRAELPRHHRRAERVLAFLNRRYNPVASLTPRYNAVFQDDMSQSAPCDRLPMNAHDRTG</sequence>
<gene>
    <name evidence="7" type="ORF">LWC05_04245</name>
</gene>